<dbReference type="PANTHER" id="PTHR19432">
    <property type="entry name" value="SUGAR TRANSPORTER"/>
    <property type="match status" value="1"/>
</dbReference>
<keyword evidence="2" id="KW-0813">Transport</keyword>
<sequence>MLEISINMIDARCRDFLDNHASRDQPKIRLAYQFFSFFMAVRNELGYLAALFSRFDVMLAFTVTKACDRFCANMKSISTFPILLLPLLTAVALFCIQNKPALTEEESSETEKKDDRCALVKCFREMFQTLKRLNNMSSSSCLSLDSSSGNASLFWTQNTATAVNNGRRRIEKVDMLFTFAQNLSHNFVTVNSNIISNLLNKAAK</sequence>
<gene>
    <name evidence="8" type="ORF">Ahy_B04g071592</name>
</gene>
<keyword evidence="3" id="KW-0762">Sugar transport</keyword>
<evidence type="ECO:0000256" key="2">
    <source>
        <dbReference type="ARBA" id="ARBA00022448"/>
    </source>
</evidence>
<dbReference type="AlphaFoldDB" id="A0A444ZL53"/>
<evidence type="ECO:0000256" key="1">
    <source>
        <dbReference type="ARBA" id="ARBA00004141"/>
    </source>
</evidence>
<dbReference type="GO" id="GO:0008506">
    <property type="term" value="F:sucrose:proton symporter activity"/>
    <property type="evidence" value="ECO:0007669"/>
    <property type="project" value="TreeGrafter"/>
</dbReference>
<evidence type="ECO:0000256" key="6">
    <source>
        <dbReference type="ARBA" id="ARBA00022989"/>
    </source>
</evidence>
<dbReference type="PANTHER" id="PTHR19432:SF89">
    <property type="entry name" value="SUCROSE_H+ SYMPORTER, PLANT, MAJOR FACILITATOR SUPERFAMILY DOMAIN-CONTAINING PROTEIN-RELATED"/>
    <property type="match status" value="1"/>
</dbReference>
<keyword evidence="5" id="KW-0769">Symport</keyword>
<dbReference type="GO" id="GO:0005773">
    <property type="term" value="C:vacuole"/>
    <property type="evidence" value="ECO:0007669"/>
    <property type="project" value="TreeGrafter"/>
</dbReference>
<evidence type="ECO:0000256" key="7">
    <source>
        <dbReference type="ARBA" id="ARBA00023136"/>
    </source>
</evidence>
<keyword evidence="4" id="KW-0812">Transmembrane</keyword>
<dbReference type="EMBL" id="SDMP01000014">
    <property type="protein sequence ID" value="RYR14893.1"/>
    <property type="molecule type" value="Genomic_DNA"/>
</dbReference>
<dbReference type="GO" id="GO:0005886">
    <property type="term" value="C:plasma membrane"/>
    <property type="evidence" value="ECO:0007669"/>
    <property type="project" value="TreeGrafter"/>
</dbReference>
<protein>
    <submittedName>
        <fullName evidence="8">Uncharacterized protein</fullName>
    </submittedName>
</protein>
<evidence type="ECO:0000313" key="9">
    <source>
        <dbReference type="Proteomes" id="UP000289738"/>
    </source>
</evidence>
<keyword evidence="7" id="KW-0472">Membrane</keyword>
<keyword evidence="6" id="KW-1133">Transmembrane helix</keyword>
<evidence type="ECO:0000256" key="5">
    <source>
        <dbReference type="ARBA" id="ARBA00022847"/>
    </source>
</evidence>
<comment type="caution">
    <text evidence="8">The sequence shown here is derived from an EMBL/GenBank/DDBJ whole genome shotgun (WGS) entry which is preliminary data.</text>
</comment>
<proteinExistence type="predicted"/>
<organism evidence="8 9">
    <name type="scientific">Arachis hypogaea</name>
    <name type="common">Peanut</name>
    <dbReference type="NCBI Taxonomy" id="3818"/>
    <lineage>
        <taxon>Eukaryota</taxon>
        <taxon>Viridiplantae</taxon>
        <taxon>Streptophyta</taxon>
        <taxon>Embryophyta</taxon>
        <taxon>Tracheophyta</taxon>
        <taxon>Spermatophyta</taxon>
        <taxon>Magnoliopsida</taxon>
        <taxon>eudicotyledons</taxon>
        <taxon>Gunneridae</taxon>
        <taxon>Pentapetalae</taxon>
        <taxon>rosids</taxon>
        <taxon>fabids</taxon>
        <taxon>Fabales</taxon>
        <taxon>Fabaceae</taxon>
        <taxon>Papilionoideae</taxon>
        <taxon>50 kb inversion clade</taxon>
        <taxon>dalbergioids sensu lato</taxon>
        <taxon>Dalbergieae</taxon>
        <taxon>Pterocarpus clade</taxon>
        <taxon>Arachis</taxon>
    </lineage>
</organism>
<evidence type="ECO:0000256" key="3">
    <source>
        <dbReference type="ARBA" id="ARBA00022597"/>
    </source>
</evidence>
<comment type="subcellular location">
    <subcellularLocation>
        <location evidence="1">Membrane</location>
        <topology evidence="1">Multi-pass membrane protein</topology>
    </subcellularLocation>
</comment>
<dbReference type="STRING" id="3818.A0A444ZL53"/>
<reference evidence="8 9" key="1">
    <citation type="submission" date="2019-01" db="EMBL/GenBank/DDBJ databases">
        <title>Sequencing of cultivated peanut Arachis hypogaea provides insights into genome evolution and oil improvement.</title>
        <authorList>
            <person name="Chen X."/>
        </authorList>
    </citation>
    <scope>NUCLEOTIDE SEQUENCE [LARGE SCALE GENOMIC DNA]</scope>
    <source>
        <strain evidence="9">cv. Fuhuasheng</strain>
        <tissue evidence="8">Leaves</tissue>
    </source>
</reference>
<accession>A0A444ZL53</accession>
<keyword evidence="9" id="KW-1185">Reference proteome</keyword>
<evidence type="ECO:0000256" key="4">
    <source>
        <dbReference type="ARBA" id="ARBA00022692"/>
    </source>
</evidence>
<evidence type="ECO:0000313" key="8">
    <source>
        <dbReference type="EMBL" id="RYR14893.1"/>
    </source>
</evidence>
<dbReference type="Proteomes" id="UP000289738">
    <property type="component" value="Chromosome B04"/>
</dbReference>
<name>A0A444ZL53_ARAHY</name>